<keyword evidence="1" id="KW-0472">Membrane</keyword>
<organism evidence="2 3">
    <name type="scientific">Streptomyces chilikensis</name>
    <dbReference type="NCBI Taxonomy" id="1194079"/>
    <lineage>
        <taxon>Bacteria</taxon>
        <taxon>Bacillati</taxon>
        <taxon>Actinomycetota</taxon>
        <taxon>Actinomycetes</taxon>
        <taxon>Kitasatosporales</taxon>
        <taxon>Streptomycetaceae</taxon>
        <taxon>Streptomyces</taxon>
    </lineage>
</organism>
<feature type="transmembrane region" description="Helical" evidence="1">
    <location>
        <begin position="44"/>
        <end position="63"/>
    </location>
</feature>
<sequence length="65" mass="6625">MQVAVGVVIALMGLFSLVGGERWAAVFGSRAGERRPARPTAPAYRLVGGCLLVMGVLCAAGLLPA</sequence>
<proteinExistence type="predicted"/>
<reference evidence="2 3" key="1">
    <citation type="submission" date="2024-06" db="EMBL/GenBank/DDBJ databases">
        <title>The Natural Products Discovery Center: Release of the First 8490 Sequenced Strains for Exploring Actinobacteria Biosynthetic Diversity.</title>
        <authorList>
            <person name="Kalkreuter E."/>
            <person name="Kautsar S.A."/>
            <person name="Yang D."/>
            <person name="Bader C.D."/>
            <person name="Teijaro C.N."/>
            <person name="Fluegel L."/>
            <person name="Davis C.M."/>
            <person name="Simpson J.R."/>
            <person name="Lauterbach L."/>
            <person name="Steele A.D."/>
            <person name="Gui C."/>
            <person name="Meng S."/>
            <person name="Li G."/>
            <person name="Viehrig K."/>
            <person name="Ye F."/>
            <person name="Su P."/>
            <person name="Kiefer A.F."/>
            <person name="Nichols A."/>
            <person name="Cepeda A.J."/>
            <person name="Yan W."/>
            <person name="Fan B."/>
            <person name="Jiang Y."/>
            <person name="Adhikari A."/>
            <person name="Zheng C.-J."/>
            <person name="Schuster L."/>
            <person name="Cowan T.M."/>
            <person name="Smanski M.J."/>
            <person name="Chevrette M.G."/>
            <person name="De Carvalho L.P.S."/>
            <person name="Shen B."/>
        </authorList>
    </citation>
    <scope>NUCLEOTIDE SEQUENCE [LARGE SCALE GENOMIC DNA]</scope>
    <source>
        <strain evidence="2 3">NPDC048117</strain>
    </source>
</reference>
<name>A0ABV3EK37_9ACTN</name>
<dbReference type="EMBL" id="JBEZNA010000006">
    <property type="protein sequence ID" value="MEU9576544.1"/>
    <property type="molecule type" value="Genomic_DNA"/>
</dbReference>
<protein>
    <submittedName>
        <fullName evidence="2">Uncharacterized protein</fullName>
    </submittedName>
</protein>
<evidence type="ECO:0000256" key="1">
    <source>
        <dbReference type="SAM" id="Phobius"/>
    </source>
</evidence>
<evidence type="ECO:0000313" key="2">
    <source>
        <dbReference type="EMBL" id="MEU9576544.1"/>
    </source>
</evidence>
<accession>A0ABV3EK37</accession>
<comment type="caution">
    <text evidence="2">The sequence shown here is derived from an EMBL/GenBank/DDBJ whole genome shotgun (WGS) entry which is preliminary data.</text>
</comment>
<dbReference type="Proteomes" id="UP001551584">
    <property type="component" value="Unassembled WGS sequence"/>
</dbReference>
<evidence type="ECO:0000313" key="3">
    <source>
        <dbReference type="Proteomes" id="UP001551584"/>
    </source>
</evidence>
<dbReference type="RefSeq" id="WP_359268918.1">
    <property type="nucleotide sequence ID" value="NZ_JBEZNA010000006.1"/>
</dbReference>
<keyword evidence="1" id="KW-1133">Transmembrane helix</keyword>
<keyword evidence="3" id="KW-1185">Reference proteome</keyword>
<gene>
    <name evidence="2" type="ORF">AB0D95_04560</name>
</gene>
<keyword evidence="1" id="KW-0812">Transmembrane</keyword>